<dbReference type="GO" id="GO:0005975">
    <property type="term" value="P:carbohydrate metabolic process"/>
    <property type="evidence" value="ECO:0007669"/>
    <property type="project" value="InterPro"/>
</dbReference>
<accession>A0A523UVB8</accession>
<reference evidence="2 3" key="1">
    <citation type="submission" date="2019-03" db="EMBL/GenBank/DDBJ databases">
        <title>Metabolic potential of uncultured bacteria and archaea associated with petroleum seepage in deep-sea sediments.</title>
        <authorList>
            <person name="Dong X."/>
            <person name="Hubert C."/>
        </authorList>
    </citation>
    <scope>NUCLEOTIDE SEQUENCE [LARGE SCALE GENOMIC DNA]</scope>
    <source>
        <strain evidence="2">E44_bin18</strain>
    </source>
</reference>
<dbReference type="Proteomes" id="UP000315525">
    <property type="component" value="Unassembled WGS sequence"/>
</dbReference>
<dbReference type="Gene3D" id="3.20.20.370">
    <property type="entry name" value="Glycoside hydrolase/deacetylase"/>
    <property type="match status" value="1"/>
</dbReference>
<gene>
    <name evidence="2" type="ORF">E3J62_04240</name>
</gene>
<sequence length="566" mass="63425">MKLACVVSCSDSVKCEAEYSLSYCLSSLGFFSAPYTSDSQGTLLCYGEIPEEVMERVLKGDWVVNILHDPGGFEGMVNGKDLPRAKSRGAGGSGPVAVFFVCEEKEGVSLREMVVADGSKLTLVSEERMGEGGIITVHFDLLASIFFFLSRAEEVFSNKTDEFERPPQELAICAREGFEEEPVVNTYILLVQELLILAAHRSGRMLLRKLEWPAGQGYCVSLTHDVDRLAKWRGRSILKGILTGKTREVFSSVRKSKSDPWWNLDHICETEKKIGVRSTFYFFTDRGGEHGGRYDCVSIKELLRDLVDGGWEIGLHGSYASMTDKSRLIKEKMRLGEAAQTDIAGIRQHYLRVKIPETIENMEIAGFSYDASVGFSDRVGFRASMCLPYHLYDFENRKAFDILEIPISIMDRGLPGDVKRRKQEARRIVQSVKEGRGVLSLLWHQSMFDDADFPGLGRLYEWLLGMVSADNPFFANHVELYRWWRKRGQVSIVSSEEKGAGTVLRIVSGEEIPLMSFEVFGRVSGVSCEGATLKEFCLKEGDRSVFTICDIRSPGFGLSIEHGDES</sequence>
<evidence type="ECO:0000313" key="2">
    <source>
        <dbReference type="EMBL" id="TET46420.1"/>
    </source>
</evidence>
<dbReference type="EMBL" id="SOJN01000053">
    <property type="protein sequence ID" value="TET46420.1"/>
    <property type="molecule type" value="Genomic_DNA"/>
</dbReference>
<evidence type="ECO:0000313" key="3">
    <source>
        <dbReference type="Proteomes" id="UP000315525"/>
    </source>
</evidence>
<name>A0A523UVB8_UNCT6</name>
<evidence type="ECO:0000259" key="1">
    <source>
        <dbReference type="Pfam" id="PF23019"/>
    </source>
</evidence>
<organism evidence="2 3">
    <name type="scientific">candidate division TA06 bacterium</name>
    <dbReference type="NCBI Taxonomy" id="2250710"/>
    <lineage>
        <taxon>Bacteria</taxon>
        <taxon>Bacteria division TA06</taxon>
    </lineage>
</organism>
<dbReference type="Pfam" id="PF23019">
    <property type="entry name" value="DUF7033"/>
    <property type="match status" value="1"/>
</dbReference>
<dbReference type="InterPro" id="IPR011330">
    <property type="entry name" value="Glyco_hydro/deAcase_b/a-brl"/>
</dbReference>
<dbReference type="SUPFAM" id="SSF88713">
    <property type="entry name" value="Glycoside hydrolase/deacetylase"/>
    <property type="match status" value="1"/>
</dbReference>
<dbReference type="CDD" id="cd10931">
    <property type="entry name" value="CE4_u7"/>
    <property type="match status" value="1"/>
</dbReference>
<dbReference type="InterPro" id="IPR054297">
    <property type="entry name" value="DUF7033"/>
</dbReference>
<protein>
    <recommendedName>
        <fullName evidence="1">DUF7033 domain-containing protein</fullName>
    </recommendedName>
</protein>
<proteinExistence type="predicted"/>
<comment type="caution">
    <text evidence="2">The sequence shown here is derived from an EMBL/GenBank/DDBJ whole genome shotgun (WGS) entry which is preliminary data.</text>
</comment>
<dbReference type="AlphaFoldDB" id="A0A523UVB8"/>
<feature type="domain" description="DUF7033" evidence="1">
    <location>
        <begin position="137"/>
        <end position="232"/>
    </location>
</feature>